<accession>A0ABT7LLR5</accession>
<evidence type="ECO:0000313" key="8">
    <source>
        <dbReference type="Proteomes" id="UP001238603"/>
    </source>
</evidence>
<name>A0ABT7LLR5_9BURK</name>
<dbReference type="PANTHER" id="PTHR21716">
    <property type="entry name" value="TRANSMEMBRANE PROTEIN"/>
    <property type="match status" value="1"/>
</dbReference>
<comment type="similarity">
    <text evidence="2">Belongs to the autoinducer-2 exporter (AI-2E) (TC 2.A.86) family.</text>
</comment>
<reference evidence="7 8" key="1">
    <citation type="submission" date="2023-06" db="EMBL/GenBank/DDBJ databases">
        <title>Pelomonas sp. APW6 16S ribosomal RNA gene genome sequencing and assembly.</title>
        <authorList>
            <person name="Woo H."/>
        </authorList>
    </citation>
    <scope>NUCLEOTIDE SEQUENCE [LARGE SCALE GENOMIC DNA]</scope>
    <source>
        <strain evidence="7 8">APW6</strain>
    </source>
</reference>
<keyword evidence="4 6" id="KW-1133">Transmembrane helix</keyword>
<keyword evidence="3 6" id="KW-0812">Transmembrane</keyword>
<dbReference type="RefSeq" id="WP_285983894.1">
    <property type="nucleotide sequence ID" value="NZ_JASVDS010000005.1"/>
</dbReference>
<feature type="transmembrane region" description="Helical" evidence="6">
    <location>
        <begin position="66"/>
        <end position="87"/>
    </location>
</feature>
<evidence type="ECO:0000256" key="2">
    <source>
        <dbReference type="ARBA" id="ARBA00009773"/>
    </source>
</evidence>
<feature type="transmembrane region" description="Helical" evidence="6">
    <location>
        <begin position="12"/>
        <end position="30"/>
    </location>
</feature>
<sequence>MPQERLTAWTVLRHAWAVRGLFLLALVFALREARSLLVPVVIALLLAIVLTPAIRWLHRRGIAQPLGAAILVGALLAVGGTVVALLAEPAAQWWDRAPRTIGAVLSRIDRWRGELPGLVPWVSGRPGASLEAADSVKAKLASEGVALTGSLLTQGVGFTLSAASTVILLYFLLASEHWLLSRCIEALPARRRLRALVLGGLRAFQRDLSRYVLTLTLINLGVGFATALVMSLLALPNPGLWGVAAALLNFVPYIGPWATAGALTLAGAMAESSGLALLHPALGFLAIHAVESNLVSPWLIGSRLAINPLSVFLSVLFWGWLWGLAGALIAVPLLISLRCICRRNRKLRIVALYLSASSRPCASLRSLLGPGRSAPKVPG</sequence>
<feature type="transmembrane region" description="Helical" evidence="6">
    <location>
        <begin position="211"/>
        <end position="234"/>
    </location>
</feature>
<dbReference type="EMBL" id="JASVDS010000005">
    <property type="protein sequence ID" value="MDL5033818.1"/>
    <property type="molecule type" value="Genomic_DNA"/>
</dbReference>
<evidence type="ECO:0000256" key="6">
    <source>
        <dbReference type="SAM" id="Phobius"/>
    </source>
</evidence>
<proteinExistence type="inferred from homology"/>
<feature type="transmembrane region" description="Helical" evidence="6">
    <location>
        <begin position="320"/>
        <end position="340"/>
    </location>
</feature>
<protein>
    <submittedName>
        <fullName evidence="7">AI-2E family transporter</fullName>
    </submittedName>
</protein>
<feature type="transmembrane region" description="Helical" evidence="6">
    <location>
        <begin position="151"/>
        <end position="173"/>
    </location>
</feature>
<evidence type="ECO:0000256" key="3">
    <source>
        <dbReference type="ARBA" id="ARBA00022692"/>
    </source>
</evidence>
<feature type="transmembrane region" description="Helical" evidence="6">
    <location>
        <begin position="240"/>
        <end position="265"/>
    </location>
</feature>
<keyword evidence="5 6" id="KW-0472">Membrane</keyword>
<evidence type="ECO:0000313" key="7">
    <source>
        <dbReference type="EMBL" id="MDL5033818.1"/>
    </source>
</evidence>
<gene>
    <name evidence="7" type="ORF">QRD43_18045</name>
</gene>
<organism evidence="7 8">
    <name type="scientific">Roseateles subflavus</name>
    <dbReference type="NCBI Taxonomy" id="3053353"/>
    <lineage>
        <taxon>Bacteria</taxon>
        <taxon>Pseudomonadati</taxon>
        <taxon>Pseudomonadota</taxon>
        <taxon>Betaproteobacteria</taxon>
        <taxon>Burkholderiales</taxon>
        <taxon>Sphaerotilaceae</taxon>
        <taxon>Roseateles</taxon>
    </lineage>
</organism>
<evidence type="ECO:0000256" key="1">
    <source>
        <dbReference type="ARBA" id="ARBA00004141"/>
    </source>
</evidence>
<dbReference type="Proteomes" id="UP001238603">
    <property type="component" value="Unassembled WGS sequence"/>
</dbReference>
<dbReference type="PANTHER" id="PTHR21716:SF16">
    <property type="entry name" value="BLL1467 PROTEIN"/>
    <property type="match status" value="1"/>
</dbReference>
<comment type="caution">
    <text evidence="7">The sequence shown here is derived from an EMBL/GenBank/DDBJ whole genome shotgun (WGS) entry which is preliminary data.</text>
</comment>
<comment type="subcellular location">
    <subcellularLocation>
        <location evidence="1">Membrane</location>
        <topology evidence="1">Multi-pass membrane protein</topology>
    </subcellularLocation>
</comment>
<evidence type="ECO:0000256" key="5">
    <source>
        <dbReference type="ARBA" id="ARBA00023136"/>
    </source>
</evidence>
<evidence type="ECO:0000256" key="4">
    <source>
        <dbReference type="ARBA" id="ARBA00022989"/>
    </source>
</evidence>
<dbReference type="InterPro" id="IPR002549">
    <property type="entry name" value="AI-2E-like"/>
</dbReference>
<keyword evidence="8" id="KW-1185">Reference proteome</keyword>
<dbReference type="Pfam" id="PF01594">
    <property type="entry name" value="AI-2E_transport"/>
    <property type="match status" value="1"/>
</dbReference>
<feature type="transmembrane region" description="Helical" evidence="6">
    <location>
        <begin position="277"/>
        <end position="300"/>
    </location>
</feature>
<feature type="transmembrane region" description="Helical" evidence="6">
    <location>
        <begin position="36"/>
        <end position="54"/>
    </location>
</feature>